<name>A0ABQ9TII8_SAGOE</name>
<feature type="compositionally biased region" description="Low complexity" evidence="1">
    <location>
        <begin position="97"/>
        <end position="111"/>
    </location>
</feature>
<sequence>MSQDKEHRIGSQGSVRSVRIFPNGCWNLLVSHGKSSNVREAVLEEQESGSAERGLEPEQVSEKASGEGFGKTAGEILRCHPFPGCGFAAPNGPLPAPIAAASLPAQSPDDP</sequence>
<organism evidence="2 3">
    <name type="scientific">Saguinus oedipus</name>
    <name type="common">Cotton-top tamarin</name>
    <name type="synonym">Oedipomidas oedipus</name>
    <dbReference type="NCBI Taxonomy" id="9490"/>
    <lineage>
        <taxon>Eukaryota</taxon>
        <taxon>Metazoa</taxon>
        <taxon>Chordata</taxon>
        <taxon>Craniata</taxon>
        <taxon>Vertebrata</taxon>
        <taxon>Euteleostomi</taxon>
        <taxon>Mammalia</taxon>
        <taxon>Eutheria</taxon>
        <taxon>Euarchontoglires</taxon>
        <taxon>Primates</taxon>
        <taxon>Haplorrhini</taxon>
        <taxon>Platyrrhini</taxon>
        <taxon>Cebidae</taxon>
        <taxon>Callitrichinae</taxon>
        <taxon>Saguinus</taxon>
    </lineage>
</organism>
<gene>
    <name evidence="2" type="ORF">P7K49_037388</name>
</gene>
<feature type="compositionally biased region" description="Basic and acidic residues" evidence="1">
    <location>
        <begin position="53"/>
        <end position="65"/>
    </location>
</feature>
<evidence type="ECO:0000313" key="2">
    <source>
        <dbReference type="EMBL" id="KAK2084355.1"/>
    </source>
</evidence>
<feature type="region of interest" description="Disordered" evidence="1">
    <location>
        <begin position="40"/>
        <end position="69"/>
    </location>
</feature>
<evidence type="ECO:0000256" key="1">
    <source>
        <dbReference type="SAM" id="MobiDB-lite"/>
    </source>
</evidence>
<protein>
    <submittedName>
        <fullName evidence="2">Uncharacterized protein</fullName>
    </submittedName>
</protein>
<reference evidence="2 3" key="1">
    <citation type="submission" date="2023-05" db="EMBL/GenBank/DDBJ databases">
        <title>B98-5 Cell Line De Novo Hybrid Assembly: An Optical Mapping Approach.</title>
        <authorList>
            <person name="Kananen K."/>
            <person name="Auerbach J.A."/>
            <person name="Kautto E."/>
            <person name="Blachly J.S."/>
        </authorList>
    </citation>
    <scope>NUCLEOTIDE SEQUENCE [LARGE SCALE GENOMIC DNA]</scope>
    <source>
        <strain evidence="2">B95-8</strain>
        <tissue evidence="2">Cell line</tissue>
    </source>
</reference>
<dbReference type="EMBL" id="JASSZA010000022">
    <property type="protein sequence ID" value="KAK2084355.1"/>
    <property type="molecule type" value="Genomic_DNA"/>
</dbReference>
<evidence type="ECO:0000313" key="3">
    <source>
        <dbReference type="Proteomes" id="UP001266305"/>
    </source>
</evidence>
<proteinExistence type="predicted"/>
<keyword evidence="3" id="KW-1185">Reference proteome</keyword>
<comment type="caution">
    <text evidence="2">The sequence shown here is derived from an EMBL/GenBank/DDBJ whole genome shotgun (WGS) entry which is preliminary data.</text>
</comment>
<feature type="region of interest" description="Disordered" evidence="1">
    <location>
        <begin position="90"/>
        <end position="111"/>
    </location>
</feature>
<dbReference type="Proteomes" id="UP001266305">
    <property type="component" value="Unassembled WGS sequence"/>
</dbReference>
<accession>A0ABQ9TII8</accession>